<dbReference type="AlphaFoldDB" id="A0A0B3BX03"/>
<reference evidence="2 3" key="1">
    <citation type="submission" date="2014-11" db="EMBL/GenBank/DDBJ databases">
        <title>Genome sequence of Pseudomonas tuomuerensis JCM 14085.</title>
        <authorList>
            <person name="Shin S.-K."/>
            <person name="Yi H."/>
        </authorList>
    </citation>
    <scope>NUCLEOTIDE SEQUENCE [LARGE SCALE GENOMIC DNA]</scope>
    <source>
        <strain evidence="2 3">JCM 14085</strain>
    </source>
</reference>
<feature type="signal peptide" evidence="1">
    <location>
        <begin position="1"/>
        <end position="21"/>
    </location>
</feature>
<proteinExistence type="predicted"/>
<sequence>MRRWRWVLMLVGSGLPLFLQADEQTLFSFVRPLDVVQVSTEDAWFPELTAETTPEGAILRRLSFNNAAQPTLSLEPQDGVWDWTGQRTMTLRLRNAMEWDLTLHVRIESGDGQALEARIGLPTGPTQTLAVPLQATSPQAWGMRAGPPMPWSQGGRRLLVATQVQGEISLDRVRAVKVYLRNPDVPQHILLGQFGVSASDELVTAYQGLVDGYGQYTRRAWGDKINADSQLRRLLDNASAALDSWNRQLPERDRFGGLRGGARFEATGFFRTEKQAERWYLVTPDGHPFFSLGVNAVSRQHSQTYVQGREVMFQSLPAPHEPLALFYGQGDSRTGVMATRERQFAHGRWFDFYSANRYRAQAEQACERHEPCAPCRTRQSLPDAERRDETACLVLRTQAVNALWPEQTLARLQAWGFNTLGNWSDAELHEQPRMPYVLPLSIAGDYASIPTGHDWWGAMPDPFDPRFAMAAERAVAIAARGRREDPWLIGYFVDNELPWVAPGDTPQARYALAYNTLRQTTDVPAKRAFLKQLRDRHRNQQGLAAAWGIELPAWELMEDPGFEAPLPDPAHPAIEDDLRRFLALYADTYFRTVAEALAWHAPNHLLLGGRFSIATPEALAACARYCDVLSLNTYTRAPQQGQDFTALHALNRPVLIAEFSFGSRDRGPFWPGPLEVPGETARGAAYAHFLERALQEPVIVGLHWFQYLDQPVTGRLLDGENGHVGLVAITDVPFDGFVDAVRRANLRLLRRWLPPAERTAP</sequence>
<protein>
    <submittedName>
        <fullName evidence="2">Beta-agarase</fullName>
    </submittedName>
</protein>
<evidence type="ECO:0000256" key="1">
    <source>
        <dbReference type="SAM" id="SignalP"/>
    </source>
</evidence>
<evidence type="ECO:0000313" key="2">
    <source>
        <dbReference type="EMBL" id="KHO65591.1"/>
    </source>
</evidence>
<keyword evidence="3" id="KW-1185">Reference proteome</keyword>
<dbReference type="SUPFAM" id="SSF51445">
    <property type="entry name" value="(Trans)glycosidases"/>
    <property type="match status" value="1"/>
</dbReference>
<evidence type="ECO:0000313" key="3">
    <source>
        <dbReference type="Proteomes" id="UP000030980"/>
    </source>
</evidence>
<dbReference type="Gene3D" id="3.20.20.80">
    <property type="entry name" value="Glycosidases"/>
    <property type="match status" value="1"/>
</dbReference>
<dbReference type="EMBL" id="JTAK01000002">
    <property type="protein sequence ID" value="KHO65591.1"/>
    <property type="molecule type" value="Genomic_DNA"/>
</dbReference>
<dbReference type="STRING" id="706570.PT85_05930"/>
<gene>
    <name evidence="2" type="ORF">PT85_05930</name>
</gene>
<comment type="caution">
    <text evidence="2">The sequence shown here is derived from an EMBL/GenBank/DDBJ whole genome shotgun (WGS) entry which is preliminary data.</text>
</comment>
<organism evidence="2 3">
    <name type="scientific">Pseudomonas flexibilis</name>
    <dbReference type="NCBI Taxonomy" id="706570"/>
    <lineage>
        <taxon>Bacteria</taxon>
        <taxon>Pseudomonadati</taxon>
        <taxon>Pseudomonadota</taxon>
        <taxon>Gammaproteobacteria</taxon>
        <taxon>Pseudomonadales</taxon>
        <taxon>Pseudomonadaceae</taxon>
        <taxon>Pseudomonas</taxon>
    </lineage>
</organism>
<dbReference type="RefSeq" id="WP_039606170.1">
    <property type="nucleotide sequence ID" value="NZ_FMUP01000001.1"/>
</dbReference>
<keyword evidence="1" id="KW-0732">Signal</keyword>
<accession>A0A0B3BX03</accession>
<dbReference type="Proteomes" id="UP000030980">
    <property type="component" value="Unassembled WGS sequence"/>
</dbReference>
<feature type="chain" id="PRO_5002098569" evidence="1">
    <location>
        <begin position="22"/>
        <end position="761"/>
    </location>
</feature>
<dbReference type="InterPro" id="IPR017853">
    <property type="entry name" value="GH"/>
</dbReference>
<name>A0A0B3BX03_9PSED</name>
<dbReference type="Gene3D" id="2.60.120.430">
    <property type="entry name" value="Galactose-binding lectin"/>
    <property type="match status" value="1"/>
</dbReference>